<evidence type="ECO:0000313" key="1">
    <source>
        <dbReference type="EMBL" id="GGO52678.1"/>
    </source>
</evidence>
<reference evidence="2" key="1">
    <citation type="journal article" date="2019" name="Int. J. Syst. Evol. Microbiol.">
        <title>The Global Catalogue of Microorganisms (GCM) 10K type strain sequencing project: providing services to taxonomists for standard genome sequencing and annotation.</title>
        <authorList>
            <consortium name="The Broad Institute Genomics Platform"/>
            <consortium name="The Broad Institute Genome Sequencing Center for Infectious Disease"/>
            <person name="Wu L."/>
            <person name="Ma J."/>
        </authorList>
    </citation>
    <scope>NUCLEOTIDE SEQUENCE [LARGE SCALE GENOMIC DNA]</scope>
    <source>
        <strain evidence="2">CGMCC 4.7178</strain>
    </source>
</reference>
<evidence type="ECO:0008006" key="3">
    <source>
        <dbReference type="Google" id="ProtNLM"/>
    </source>
</evidence>
<keyword evidence="2" id="KW-1185">Reference proteome</keyword>
<accession>A0ABQ2MIU4</accession>
<name>A0ABQ2MIU4_9ACTN</name>
<sequence length="845" mass="92780">MPEFPGWDGRKEFVAAFRAAVRTRHRLRKRVPKLPPVVLRTGPELSEQALSALEEGLQRSSTLGRLVPCAPYARLDGEGRTRTELIEQIVGTLRRDSPPETGKWRFPTYDMVHSITEEPRPDPASAHPAPASGTVGLGPFTLSIPWPAVREALQSARWRLWSKRWQFRFAFGRRYGALWPDDYRGPRTLDAALKRFDEVRRQGTDAWDGLLLTALMTDLYGQARQGLLLQPGRRRRRARVALLLNGGGAGAETVSSFVSLYDERLRVSPNPAMVVVAALPPEGAGESGRATLVDAARRLVDTRREAQPSVHVALPEPAGVSEAVPPVWKAWLRVRPGKELLTEAVALAVAAWLAGMFAFLGYEGPFLEEDTECLEAAEYVDQGRRGHDSPKADYQEAVDEIDELSEEAEKEGDPDRTVTLALIHSTVSENMNELRSGGAIPELRGVAMAMRSLNESAPKGDDRVWVTVKRYNAGVQYEKAEQKAREIIADAGKDSRFLGVTGFTESRKRTLAALELLNDARIPVVSSTATAKRMEVGRYYHGVAPNNVREANVVASFLKRANTVRTSADSCVQPEHVAVVTDPADVYSNELGLKFAQHPEAPPTGARIGYTPGDSSAHGASGQTDLEMKYSMGDVAAAVCTRVEKEPRTLVYWTSRVREFEAFLEDYQNTACANEKLTIVGGNELTNAALSGGYADESWLRLYHTAHTLPVGHSKRSARARAFNRSYTDQFGPEDLWANDGHASLANDGVKVFAQAAEKALEVDLSLDISNVHQYIINGSFSMEGASGHIRFANGALRPLNKMLVLLHHKKGRSGAALVCGKTGNNIDAGKEWKQGEETYTCPED</sequence>
<organism evidence="1 2">
    <name type="scientific">Streptomyces daqingensis</name>
    <dbReference type="NCBI Taxonomy" id="1472640"/>
    <lineage>
        <taxon>Bacteria</taxon>
        <taxon>Bacillati</taxon>
        <taxon>Actinomycetota</taxon>
        <taxon>Actinomycetes</taxon>
        <taxon>Kitasatosporales</taxon>
        <taxon>Streptomycetaceae</taxon>
        <taxon>Streptomyces</taxon>
    </lineage>
</organism>
<dbReference type="Proteomes" id="UP000631535">
    <property type="component" value="Unassembled WGS sequence"/>
</dbReference>
<proteinExistence type="predicted"/>
<dbReference type="RefSeq" id="WP_189038330.1">
    <property type="nucleotide sequence ID" value="NZ_BMMP01000012.1"/>
</dbReference>
<dbReference type="Gene3D" id="3.40.50.2300">
    <property type="match status" value="2"/>
</dbReference>
<dbReference type="InterPro" id="IPR028082">
    <property type="entry name" value="Peripla_BP_I"/>
</dbReference>
<gene>
    <name evidence="1" type="ORF">GCM10012287_37510</name>
</gene>
<dbReference type="EMBL" id="BMMP01000012">
    <property type="protein sequence ID" value="GGO52678.1"/>
    <property type="molecule type" value="Genomic_DNA"/>
</dbReference>
<evidence type="ECO:0000313" key="2">
    <source>
        <dbReference type="Proteomes" id="UP000631535"/>
    </source>
</evidence>
<comment type="caution">
    <text evidence="1">The sequence shown here is derived from an EMBL/GenBank/DDBJ whole genome shotgun (WGS) entry which is preliminary data.</text>
</comment>
<protein>
    <recommendedName>
        <fullName evidence="3">ABC-type branched-subunit amino acid transport system substrate-binding protein</fullName>
    </recommendedName>
</protein>
<dbReference type="SUPFAM" id="SSF53822">
    <property type="entry name" value="Periplasmic binding protein-like I"/>
    <property type="match status" value="1"/>
</dbReference>